<dbReference type="Proteomes" id="UP000736335">
    <property type="component" value="Unassembled WGS sequence"/>
</dbReference>
<dbReference type="InterPro" id="IPR027417">
    <property type="entry name" value="P-loop_NTPase"/>
</dbReference>
<dbReference type="Gene3D" id="3.40.50.300">
    <property type="entry name" value="P-loop containing nucleotide triphosphate hydrolases"/>
    <property type="match status" value="1"/>
</dbReference>
<dbReference type="EMBL" id="WIUZ02000007">
    <property type="protein sequence ID" value="KAF9785183.1"/>
    <property type="molecule type" value="Genomic_DNA"/>
</dbReference>
<dbReference type="InterPro" id="IPR011990">
    <property type="entry name" value="TPR-like_helical_dom_sf"/>
</dbReference>
<dbReference type="SUPFAM" id="SSF52540">
    <property type="entry name" value="P-loop containing nucleoside triphosphate hydrolases"/>
    <property type="match status" value="1"/>
</dbReference>
<gene>
    <name evidence="2" type="ORF">BJ322DRAFT_1020756</name>
</gene>
<keyword evidence="3" id="KW-1185">Reference proteome</keyword>
<dbReference type="AlphaFoldDB" id="A0A9P6HG24"/>
<proteinExistence type="predicted"/>
<dbReference type="InterPro" id="IPR019734">
    <property type="entry name" value="TPR_rpt"/>
</dbReference>
<keyword evidence="1" id="KW-0472">Membrane</keyword>
<evidence type="ECO:0000313" key="2">
    <source>
        <dbReference type="EMBL" id="KAF9785183.1"/>
    </source>
</evidence>
<evidence type="ECO:0000256" key="1">
    <source>
        <dbReference type="SAM" id="Phobius"/>
    </source>
</evidence>
<dbReference type="SMART" id="SM00028">
    <property type="entry name" value="TPR"/>
    <property type="match status" value="6"/>
</dbReference>
<keyword evidence="1" id="KW-0812">Transmembrane</keyword>
<accession>A0A9P6HG24</accession>
<sequence length="830" mass="92408">MAPKSHRSKRRVGVLPELAVAIEALGVAKDACSVAPAQFALCSAYDLLTVIKENGDKKQDFIDLGICCADVCAALNRGLGGKRSGEISESVYDAIEQLITIMVEIQGETVKEDERSWVSKLLGARGDKDTIAAWKQDLNRTELATVTQVAVADVGEVPPPAPRACFGRGELIGEVVRRAENLESIALIGAGGIGKSTIALAVLHDDRIKQQFGSSRRFIGCDQFPASLPHFLAHLSKVIGAGVENPEDLTHLQRFLTSKEMLIILDGAESILDPKGTDAREIYDAVDELCQFKTICVCVVSRITTVPQYRNSLYIPTLSMEAAQNVFYGIYEWRIQQAQGLRTHFHDDLAATIELLFASPTFCNLGPDAREFLEVVASFPQGVDENNLDLLFPTIPDNKNLVDKLCDLSLVYRRIGFIKVLAAHGDYFYPRDPRTSPLLCATTHHYLTRLLVRPSSDPTEARWFKSEDINIEHLLHIATFFQEEVPGVWVACANFMSHLRFHRPRQTVLGRNIETLPDDHPSKPGCLFELSRLYESIGNYAEAKRLLTHTLTLWRQRADDSQVAQTLSFLAHVNQGLGLFTEEIQEAKEAMEIYERFGDRVGQADCLHNLALSLLGDNQLDDAEGYAIRMINFLSEKGEEYLLCKSHRTLGIIYDSKGVNEKAIHQFKTAFRIASPFSWQDQLFGVHYTLALLLCAEGELGDANTHIEQARSHTVDDAHKLARAMNVQAWIYYQEHRLEHAKFKALRAVVIYEKLGSTQDAGACGELLLMIERAMERRCISDTGTCGTLFTTSTKNSQGTGIGGSWRMSYMHVVLGIIALLLFNTLPFGY</sequence>
<comment type="caution">
    <text evidence="2">The sequence shown here is derived from an EMBL/GenBank/DDBJ whole genome shotgun (WGS) entry which is preliminary data.</text>
</comment>
<dbReference type="OrthoDB" id="431454at2759"/>
<dbReference type="CDD" id="cd21037">
    <property type="entry name" value="MLKL_NTD"/>
    <property type="match status" value="1"/>
</dbReference>
<evidence type="ECO:0008006" key="4">
    <source>
        <dbReference type="Google" id="ProtNLM"/>
    </source>
</evidence>
<keyword evidence="1" id="KW-1133">Transmembrane helix</keyword>
<reference evidence="2" key="2">
    <citation type="submission" date="2020-11" db="EMBL/GenBank/DDBJ databases">
        <authorList>
            <consortium name="DOE Joint Genome Institute"/>
            <person name="Kuo A."/>
            <person name="Miyauchi S."/>
            <person name="Kiss E."/>
            <person name="Drula E."/>
            <person name="Kohler A."/>
            <person name="Sanchez-Garcia M."/>
            <person name="Andreopoulos B."/>
            <person name="Barry K.W."/>
            <person name="Bonito G."/>
            <person name="Buee M."/>
            <person name="Carver A."/>
            <person name="Chen C."/>
            <person name="Cichocki N."/>
            <person name="Clum A."/>
            <person name="Culley D."/>
            <person name="Crous P.W."/>
            <person name="Fauchery L."/>
            <person name="Girlanda M."/>
            <person name="Hayes R."/>
            <person name="Keri Z."/>
            <person name="Labutti K."/>
            <person name="Lipzen A."/>
            <person name="Lombard V."/>
            <person name="Magnuson J."/>
            <person name="Maillard F."/>
            <person name="Morin E."/>
            <person name="Murat C."/>
            <person name="Nolan M."/>
            <person name="Ohm R."/>
            <person name="Pangilinan J."/>
            <person name="Pereira M."/>
            <person name="Perotto S."/>
            <person name="Peter M."/>
            <person name="Riley R."/>
            <person name="Sitrit Y."/>
            <person name="Stielow B."/>
            <person name="Szollosi G."/>
            <person name="Zifcakova L."/>
            <person name="Stursova M."/>
            <person name="Spatafora J.W."/>
            <person name="Tedersoo L."/>
            <person name="Vaario L.-M."/>
            <person name="Yamada A."/>
            <person name="Yan M."/>
            <person name="Wang P."/>
            <person name="Xu J."/>
            <person name="Bruns T."/>
            <person name="Baldrian P."/>
            <person name="Vilgalys R."/>
            <person name="Henrissat B."/>
            <person name="Grigoriev I.V."/>
            <person name="Hibbett D."/>
            <person name="Nagy L.G."/>
            <person name="Martin F.M."/>
        </authorList>
    </citation>
    <scope>NUCLEOTIDE SEQUENCE</scope>
    <source>
        <strain evidence="2">UH-Tt-Lm1</strain>
    </source>
</reference>
<dbReference type="PANTHER" id="PTHR47691">
    <property type="entry name" value="REGULATOR-RELATED"/>
    <property type="match status" value="1"/>
</dbReference>
<organism evidence="2 3">
    <name type="scientific">Thelephora terrestris</name>
    <dbReference type="NCBI Taxonomy" id="56493"/>
    <lineage>
        <taxon>Eukaryota</taxon>
        <taxon>Fungi</taxon>
        <taxon>Dikarya</taxon>
        <taxon>Basidiomycota</taxon>
        <taxon>Agaricomycotina</taxon>
        <taxon>Agaricomycetes</taxon>
        <taxon>Thelephorales</taxon>
        <taxon>Thelephoraceae</taxon>
        <taxon>Thelephora</taxon>
    </lineage>
</organism>
<dbReference type="InterPro" id="IPR059179">
    <property type="entry name" value="MLKL-like_MCAfunc"/>
</dbReference>
<dbReference type="Gene3D" id="1.25.40.10">
    <property type="entry name" value="Tetratricopeptide repeat domain"/>
    <property type="match status" value="2"/>
</dbReference>
<dbReference type="SUPFAM" id="SSF48452">
    <property type="entry name" value="TPR-like"/>
    <property type="match status" value="1"/>
</dbReference>
<dbReference type="PANTHER" id="PTHR47691:SF3">
    <property type="entry name" value="HTH-TYPE TRANSCRIPTIONAL REGULATOR RV0890C-RELATED"/>
    <property type="match status" value="1"/>
</dbReference>
<name>A0A9P6HG24_9AGAM</name>
<feature type="transmembrane region" description="Helical" evidence="1">
    <location>
        <begin position="810"/>
        <end position="829"/>
    </location>
</feature>
<reference evidence="2" key="1">
    <citation type="journal article" date="2020" name="Nat. Commun.">
        <title>Large-scale genome sequencing of mycorrhizal fungi provides insights into the early evolution of symbiotic traits.</title>
        <authorList>
            <person name="Miyauchi S."/>
            <person name="Kiss E."/>
            <person name="Kuo A."/>
            <person name="Drula E."/>
            <person name="Kohler A."/>
            <person name="Sanchez-Garcia M."/>
            <person name="Morin E."/>
            <person name="Andreopoulos B."/>
            <person name="Barry K.W."/>
            <person name="Bonito G."/>
            <person name="Buee M."/>
            <person name="Carver A."/>
            <person name="Chen C."/>
            <person name="Cichocki N."/>
            <person name="Clum A."/>
            <person name="Culley D."/>
            <person name="Crous P.W."/>
            <person name="Fauchery L."/>
            <person name="Girlanda M."/>
            <person name="Hayes R.D."/>
            <person name="Keri Z."/>
            <person name="LaButti K."/>
            <person name="Lipzen A."/>
            <person name="Lombard V."/>
            <person name="Magnuson J."/>
            <person name="Maillard F."/>
            <person name="Murat C."/>
            <person name="Nolan M."/>
            <person name="Ohm R.A."/>
            <person name="Pangilinan J."/>
            <person name="Pereira M.F."/>
            <person name="Perotto S."/>
            <person name="Peter M."/>
            <person name="Pfister S."/>
            <person name="Riley R."/>
            <person name="Sitrit Y."/>
            <person name="Stielow J.B."/>
            <person name="Szollosi G."/>
            <person name="Zifcakova L."/>
            <person name="Stursova M."/>
            <person name="Spatafora J.W."/>
            <person name="Tedersoo L."/>
            <person name="Vaario L.M."/>
            <person name="Yamada A."/>
            <person name="Yan M."/>
            <person name="Wang P."/>
            <person name="Xu J."/>
            <person name="Bruns T."/>
            <person name="Baldrian P."/>
            <person name="Vilgalys R."/>
            <person name="Dunand C."/>
            <person name="Henrissat B."/>
            <person name="Grigoriev I.V."/>
            <person name="Hibbett D."/>
            <person name="Nagy L.G."/>
            <person name="Martin F.M."/>
        </authorList>
    </citation>
    <scope>NUCLEOTIDE SEQUENCE</scope>
    <source>
        <strain evidence="2">UH-Tt-Lm1</strain>
    </source>
</reference>
<evidence type="ECO:0000313" key="3">
    <source>
        <dbReference type="Proteomes" id="UP000736335"/>
    </source>
</evidence>
<protein>
    <recommendedName>
        <fullName evidence="4">NACHT domain-containing protein</fullName>
    </recommendedName>
</protein>